<dbReference type="Pfam" id="PF19435">
    <property type="entry name" value="IntS14_b-barrel"/>
    <property type="match status" value="1"/>
</dbReference>
<gene>
    <name evidence="10" type="ORF">CVLEPA_LOCUS13191</name>
</gene>
<dbReference type="Proteomes" id="UP001642483">
    <property type="component" value="Unassembled WGS sequence"/>
</dbReference>
<reference evidence="10 11" key="1">
    <citation type="submission" date="2024-02" db="EMBL/GenBank/DDBJ databases">
        <authorList>
            <person name="Daric V."/>
            <person name="Darras S."/>
        </authorList>
    </citation>
    <scope>NUCLEOTIDE SEQUENCE [LARGE SCALE GENOMIC DNA]</scope>
</reference>
<name>A0ABP0FSC4_CLALP</name>
<evidence type="ECO:0000259" key="8">
    <source>
        <dbReference type="Pfam" id="PF19435"/>
    </source>
</evidence>
<sequence>MPTVIAMDCSASMHSWYAPNKEGKVLSKLKLASECGIQILEFFAEKMKLEHLAVLSFSSDVEKLSDFSRDYAHLKLSIAKMKVRDKSLFSQLVSYLNQFVVETWGYMEPCHVIIITDGRLSWPEEIMVAPSRTLFEFPGNLHILCLESTSSLTSSGCMKSLKNILEQNSGKGSITSLLKSRLNEHEVISTMKNELEKFLNDRFKIFEINLKCGSLSSQVALYPAPVADKTGEEFDDSFQIIGFLDVADVGNPPVLSRHLLSPVADKETSQNPDETEDLAVSPAMAIVLHGSLRIENKVALVKVSPNNYGVIYSWPCSKTKSNLVLSLLPPGAESVPWLGNIRQLGPSSLLPSTGKKIEIPTFPVQPRKGSKRSYAQPTVAWTRPTGLQTDIQKILRSAKKLPEKSQVFYKDLNRLRRAALAFGFHELLEGISSLLERECTLLPGTAQPEAMLQLSHAARELKASIGAGYEHNLEPLKTDFKFNR</sequence>
<evidence type="ECO:0000256" key="4">
    <source>
        <dbReference type="ARBA" id="ARBA00029992"/>
    </source>
</evidence>
<dbReference type="InterPro" id="IPR039841">
    <property type="entry name" value="INTS14"/>
</dbReference>
<evidence type="ECO:0000313" key="10">
    <source>
        <dbReference type="EMBL" id="CAK8682535.1"/>
    </source>
</evidence>
<comment type="similarity">
    <text evidence="5">Belongs to the Integrator subunit 14 family.</text>
</comment>
<feature type="domain" description="VWFA" evidence="7">
    <location>
        <begin position="3"/>
        <end position="118"/>
    </location>
</feature>
<dbReference type="PANTHER" id="PTHR13532">
    <property type="match status" value="1"/>
</dbReference>
<accession>A0ABP0FSC4</accession>
<keyword evidence="3" id="KW-0539">Nucleus</keyword>
<evidence type="ECO:0000259" key="9">
    <source>
        <dbReference type="Pfam" id="PF20504"/>
    </source>
</evidence>
<evidence type="ECO:0000256" key="6">
    <source>
        <dbReference type="ARBA" id="ARBA00065091"/>
    </source>
</evidence>
<comment type="subcellular location">
    <subcellularLocation>
        <location evidence="1">Nucleus</location>
    </subcellularLocation>
</comment>
<organism evidence="10 11">
    <name type="scientific">Clavelina lepadiformis</name>
    <name type="common">Light-bulb sea squirt</name>
    <name type="synonym">Ascidia lepadiformis</name>
    <dbReference type="NCBI Taxonomy" id="159417"/>
    <lineage>
        <taxon>Eukaryota</taxon>
        <taxon>Metazoa</taxon>
        <taxon>Chordata</taxon>
        <taxon>Tunicata</taxon>
        <taxon>Ascidiacea</taxon>
        <taxon>Aplousobranchia</taxon>
        <taxon>Clavelinidae</taxon>
        <taxon>Clavelina</taxon>
    </lineage>
</organism>
<dbReference type="InterPro" id="IPR045814">
    <property type="entry name" value="IntS14_b-barrel"/>
</dbReference>
<dbReference type="Pfam" id="PF20504">
    <property type="entry name" value="IntS14_C"/>
    <property type="match status" value="1"/>
</dbReference>
<protein>
    <recommendedName>
        <fullName evidence="2">Integrator complex subunit 14</fullName>
    </recommendedName>
    <alternativeName>
        <fullName evidence="4">von Willebrand factor A domain-containing protein 9</fullName>
    </alternativeName>
</protein>
<dbReference type="InterPro" id="IPR046471">
    <property type="entry name" value="IntS14_C"/>
</dbReference>
<keyword evidence="11" id="KW-1185">Reference proteome</keyword>
<dbReference type="InterPro" id="IPR036465">
    <property type="entry name" value="vWFA_dom_sf"/>
</dbReference>
<dbReference type="Gene3D" id="3.40.50.410">
    <property type="entry name" value="von Willebrand factor, type A domain"/>
    <property type="match status" value="1"/>
</dbReference>
<evidence type="ECO:0000259" key="7">
    <source>
        <dbReference type="Pfam" id="PF13519"/>
    </source>
</evidence>
<dbReference type="PANTHER" id="PTHR13532:SF3">
    <property type="entry name" value="INTEGRATOR COMPLEX SUBUNIT 14"/>
    <property type="match status" value="1"/>
</dbReference>
<evidence type="ECO:0000256" key="2">
    <source>
        <dbReference type="ARBA" id="ARBA00016816"/>
    </source>
</evidence>
<dbReference type="InterPro" id="IPR002035">
    <property type="entry name" value="VWF_A"/>
</dbReference>
<evidence type="ECO:0000313" key="11">
    <source>
        <dbReference type="Proteomes" id="UP001642483"/>
    </source>
</evidence>
<dbReference type="EMBL" id="CAWYQH010000090">
    <property type="protein sequence ID" value="CAK8682535.1"/>
    <property type="molecule type" value="Genomic_DNA"/>
</dbReference>
<comment type="subunit">
    <text evidence="6">Component of the Integrator complex, composed of core subunits INTS1, INTS2, INTS3, INTS4, INTS5, INTS6, INTS7, INTS8, INTS9/RC74, INTS10, INTS11/CPSF3L, INTS12, INTS13, INTS14 and INTS15. The core complex associates with protein phosphatase 2A subunits PPP2CA and PPP2R1A, to form the Integrator-PP2A (INTAC) complex. INTS14 is part of the tail subcomplex, composed of INTS10, INTS13, INTS14 and INTS15.</text>
</comment>
<dbReference type="Pfam" id="PF13519">
    <property type="entry name" value="VWA_2"/>
    <property type="match status" value="1"/>
</dbReference>
<evidence type="ECO:0000256" key="5">
    <source>
        <dbReference type="ARBA" id="ARBA00061449"/>
    </source>
</evidence>
<proteinExistence type="inferred from homology"/>
<feature type="domain" description="Integrator complex subunit 14 beta-barrel" evidence="8">
    <location>
        <begin position="203"/>
        <end position="331"/>
    </location>
</feature>
<comment type="caution">
    <text evidence="10">The sequence shown here is derived from an EMBL/GenBank/DDBJ whole genome shotgun (WGS) entry which is preliminary data.</text>
</comment>
<evidence type="ECO:0000256" key="3">
    <source>
        <dbReference type="ARBA" id="ARBA00023242"/>
    </source>
</evidence>
<evidence type="ECO:0000256" key="1">
    <source>
        <dbReference type="ARBA" id="ARBA00004123"/>
    </source>
</evidence>
<dbReference type="SUPFAM" id="SSF53300">
    <property type="entry name" value="vWA-like"/>
    <property type="match status" value="1"/>
</dbReference>
<feature type="domain" description="Integrator complex subunit 14 C-terminal" evidence="9">
    <location>
        <begin position="379"/>
        <end position="481"/>
    </location>
</feature>